<organism evidence="8 9">
    <name type="scientific">Pseudochrobactrum asaccharolyticum</name>
    <dbReference type="NCBI Taxonomy" id="354351"/>
    <lineage>
        <taxon>Bacteria</taxon>
        <taxon>Pseudomonadati</taxon>
        <taxon>Pseudomonadota</taxon>
        <taxon>Alphaproteobacteria</taxon>
        <taxon>Hyphomicrobiales</taxon>
        <taxon>Brucellaceae</taxon>
        <taxon>Pseudochrobactrum</taxon>
    </lineage>
</organism>
<keyword evidence="4 6" id="KW-1133">Transmembrane helix</keyword>
<evidence type="ECO:0000313" key="9">
    <source>
        <dbReference type="Proteomes" id="UP000252893"/>
    </source>
</evidence>
<feature type="transmembrane region" description="Helical" evidence="6">
    <location>
        <begin position="276"/>
        <end position="294"/>
    </location>
</feature>
<feature type="domain" description="EamA" evidence="7">
    <location>
        <begin position="159"/>
        <end position="289"/>
    </location>
</feature>
<dbReference type="InterPro" id="IPR000620">
    <property type="entry name" value="EamA_dom"/>
</dbReference>
<keyword evidence="9" id="KW-1185">Reference proteome</keyword>
<feature type="transmembrane region" description="Helical" evidence="6">
    <location>
        <begin position="12"/>
        <end position="33"/>
    </location>
</feature>
<dbReference type="RefSeq" id="WP_113943032.1">
    <property type="nucleotide sequence ID" value="NZ_JBHEEG010000005.1"/>
</dbReference>
<accession>A0A366E9X9</accession>
<dbReference type="GO" id="GO:0016020">
    <property type="term" value="C:membrane"/>
    <property type="evidence" value="ECO:0007669"/>
    <property type="project" value="UniProtKB-SubCell"/>
</dbReference>
<dbReference type="EMBL" id="QNRH01000001">
    <property type="protein sequence ID" value="RBO99176.1"/>
    <property type="molecule type" value="Genomic_DNA"/>
</dbReference>
<dbReference type="PANTHER" id="PTHR22911:SF6">
    <property type="entry name" value="SOLUTE CARRIER FAMILY 35 MEMBER G1"/>
    <property type="match status" value="1"/>
</dbReference>
<evidence type="ECO:0000256" key="2">
    <source>
        <dbReference type="ARBA" id="ARBA00009853"/>
    </source>
</evidence>
<evidence type="ECO:0000256" key="4">
    <source>
        <dbReference type="ARBA" id="ARBA00022989"/>
    </source>
</evidence>
<name>A0A366E9X9_9HYPH</name>
<dbReference type="Gene3D" id="1.10.3730.20">
    <property type="match status" value="2"/>
</dbReference>
<evidence type="ECO:0000256" key="1">
    <source>
        <dbReference type="ARBA" id="ARBA00004141"/>
    </source>
</evidence>
<dbReference type="Pfam" id="PF00892">
    <property type="entry name" value="EamA"/>
    <property type="match status" value="2"/>
</dbReference>
<evidence type="ECO:0000259" key="7">
    <source>
        <dbReference type="Pfam" id="PF00892"/>
    </source>
</evidence>
<feature type="transmembrane region" description="Helical" evidence="6">
    <location>
        <begin position="251"/>
        <end position="270"/>
    </location>
</feature>
<comment type="subcellular location">
    <subcellularLocation>
        <location evidence="1">Membrane</location>
        <topology evidence="1">Multi-pass membrane protein</topology>
    </subcellularLocation>
</comment>
<feature type="domain" description="EamA" evidence="7">
    <location>
        <begin position="10"/>
        <end position="144"/>
    </location>
</feature>
<feature type="transmembrane region" description="Helical" evidence="6">
    <location>
        <begin position="150"/>
        <end position="171"/>
    </location>
</feature>
<evidence type="ECO:0000313" key="8">
    <source>
        <dbReference type="EMBL" id="RBO99176.1"/>
    </source>
</evidence>
<comment type="caution">
    <text evidence="8">The sequence shown here is derived from an EMBL/GenBank/DDBJ whole genome shotgun (WGS) entry which is preliminary data.</text>
</comment>
<comment type="similarity">
    <text evidence="2">Belongs to the drug/metabolite transporter (DMT) superfamily. 10 TMS drug/metabolite exporter (DME) (TC 2.A.7.3) family.</text>
</comment>
<evidence type="ECO:0000256" key="3">
    <source>
        <dbReference type="ARBA" id="ARBA00022692"/>
    </source>
</evidence>
<evidence type="ECO:0000256" key="5">
    <source>
        <dbReference type="ARBA" id="ARBA00023136"/>
    </source>
</evidence>
<evidence type="ECO:0000256" key="6">
    <source>
        <dbReference type="SAM" id="Phobius"/>
    </source>
</evidence>
<sequence>MQNRLQPHVRGMITMICAMLIVPLMDATGKWLAMEENIPPGTISFMRFFVQGILSFAAIIIFSRGFGLKTQHLWGNLFRGCLLALGSLCFFTAVKYMPLADALAVFFVEPLILTVLSMIFLNEKVGWRRLSAVLVGLLGTVIVIQPSWSVFGWLSVLPAISAFLFAVYLVLNRKFGLNERPVVMQFYAGIGGSIMGIAVMIFGHTAAIPDLQFALPHTLFPWFMLLMIGVFAASGHLLVVRAFQLAPASILAPFQYVEIVMAVTVGLLFFGDFPSLSKWFGIAIIIGSGIYVFIRERKRSAEAEKAVLSV</sequence>
<dbReference type="PANTHER" id="PTHR22911">
    <property type="entry name" value="ACYL-MALONYL CONDENSING ENZYME-RELATED"/>
    <property type="match status" value="1"/>
</dbReference>
<feature type="transmembrane region" description="Helical" evidence="6">
    <location>
        <begin position="127"/>
        <end position="144"/>
    </location>
</feature>
<dbReference type="InterPro" id="IPR037185">
    <property type="entry name" value="EmrE-like"/>
</dbReference>
<reference evidence="8 9" key="1">
    <citation type="submission" date="2018-06" db="EMBL/GenBank/DDBJ databases">
        <title>Genomic Encyclopedia of Type Strains, Phase IV (KMG-IV): sequencing the most valuable type-strain genomes for metagenomic binning, comparative biology and taxonomic classification.</title>
        <authorList>
            <person name="Goeker M."/>
        </authorList>
    </citation>
    <scope>NUCLEOTIDE SEQUENCE [LARGE SCALE GENOMIC DNA]</scope>
    <source>
        <strain evidence="8 9">DSM 25619</strain>
    </source>
</reference>
<feature type="transmembrane region" description="Helical" evidence="6">
    <location>
        <begin position="77"/>
        <end position="96"/>
    </location>
</feature>
<feature type="transmembrane region" description="Helical" evidence="6">
    <location>
        <begin position="183"/>
        <end position="207"/>
    </location>
</feature>
<keyword evidence="5 6" id="KW-0472">Membrane</keyword>
<feature type="transmembrane region" description="Helical" evidence="6">
    <location>
        <begin position="102"/>
        <end position="120"/>
    </location>
</feature>
<dbReference type="OrthoDB" id="9815809at2"/>
<dbReference type="AlphaFoldDB" id="A0A366E9X9"/>
<proteinExistence type="inferred from homology"/>
<dbReference type="Proteomes" id="UP000252893">
    <property type="component" value="Unassembled WGS sequence"/>
</dbReference>
<feature type="transmembrane region" description="Helical" evidence="6">
    <location>
        <begin position="219"/>
        <end position="239"/>
    </location>
</feature>
<protein>
    <submittedName>
        <fullName evidence="8">EamA domain-containing membrane protein RarD</fullName>
    </submittedName>
</protein>
<dbReference type="SUPFAM" id="SSF103481">
    <property type="entry name" value="Multidrug resistance efflux transporter EmrE"/>
    <property type="match status" value="2"/>
</dbReference>
<feature type="transmembrane region" description="Helical" evidence="6">
    <location>
        <begin position="45"/>
        <end position="65"/>
    </location>
</feature>
<gene>
    <name evidence="8" type="ORF">DFR47_101787</name>
</gene>
<keyword evidence="3 6" id="KW-0812">Transmembrane</keyword>